<organism evidence="17 18">
    <name type="scientific">Bugula neritina</name>
    <name type="common">Brown bryozoan</name>
    <name type="synonym">Sertularia neritina</name>
    <dbReference type="NCBI Taxonomy" id="10212"/>
    <lineage>
        <taxon>Eukaryota</taxon>
        <taxon>Metazoa</taxon>
        <taxon>Spiralia</taxon>
        <taxon>Lophotrochozoa</taxon>
        <taxon>Bryozoa</taxon>
        <taxon>Gymnolaemata</taxon>
        <taxon>Cheilostomatida</taxon>
        <taxon>Flustrina</taxon>
        <taxon>Buguloidea</taxon>
        <taxon>Bugulidae</taxon>
        <taxon>Bugula</taxon>
    </lineage>
</organism>
<dbReference type="GO" id="GO:0051241">
    <property type="term" value="P:negative regulation of multicellular organismal process"/>
    <property type="evidence" value="ECO:0007669"/>
    <property type="project" value="UniProtKB-ARBA"/>
</dbReference>
<dbReference type="CDD" id="cd00054">
    <property type="entry name" value="EGF_CA"/>
    <property type="match status" value="5"/>
</dbReference>
<feature type="domain" description="EGF-like" evidence="16">
    <location>
        <begin position="495"/>
        <end position="534"/>
    </location>
</feature>
<dbReference type="Gene3D" id="2.10.25.10">
    <property type="entry name" value="Laminin"/>
    <property type="match status" value="9"/>
</dbReference>
<evidence type="ECO:0000256" key="6">
    <source>
        <dbReference type="ARBA" id="ARBA00022692"/>
    </source>
</evidence>
<evidence type="ECO:0000256" key="14">
    <source>
        <dbReference type="PROSITE-ProRule" id="PRU00076"/>
    </source>
</evidence>
<dbReference type="PROSITE" id="PS01186">
    <property type="entry name" value="EGF_2"/>
    <property type="match status" value="7"/>
</dbReference>
<keyword evidence="2" id="KW-0217">Developmental protein</keyword>
<evidence type="ECO:0000256" key="8">
    <source>
        <dbReference type="ARBA" id="ARBA00022737"/>
    </source>
</evidence>
<dbReference type="PANTHER" id="PTHR24049">
    <property type="entry name" value="CRUMBS FAMILY MEMBER"/>
    <property type="match status" value="1"/>
</dbReference>
<keyword evidence="5" id="KW-0597">Phosphoprotein</keyword>
<dbReference type="FunFam" id="2.10.25.10:FF:000173">
    <property type="entry name" value="Neurogenic locus notch protein 2"/>
    <property type="match status" value="1"/>
</dbReference>
<feature type="domain" description="EGF-like" evidence="16">
    <location>
        <begin position="342"/>
        <end position="379"/>
    </location>
</feature>
<keyword evidence="4 14" id="KW-0245">EGF-like domain</keyword>
<evidence type="ECO:0000256" key="5">
    <source>
        <dbReference type="ARBA" id="ARBA00022553"/>
    </source>
</evidence>
<accession>A0A7J7IY24</accession>
<dbReference type="GO" id="GO:0009967">
    <property type="term" value="P:positive regulation of signal transduction"/>
    <property type="evidence" value="ECO:0007669"/>
    <property type="project" value="UniProtKB-ARBA"/>
</dbReference>
<dbReference type="SUPFAM" id="SSF57196">
    <property type="entry name" value="EGF/Laminin"/>
    <property type="match status" value="3"/>
</dbReference>
<keyword evidence="18" id="KW-1185">Reference proteome</keyword>
<keyword evidence="11 15" id="KW-0472">Membrane</keyword>
<feature type="domain" description="EGF-like" evidence="16">
    <location>
        <begin position="304"/>
        <end position="340"/>
    </location>
</feature>
<dbReference type="GO" id="GO:0060255">
    <property type="term" value="P:regulation of macromolecule metabolic process"/>
    <property type="evidence" value="ECO:0007669"/>
    <property type="project" value="UniProtKB-ARBA"/>
</dbReference>
<keyword evidence="7" id="KW-0732">Signal</keyword>
<dbReference type="InterPro" id="IPR009030">
    <property type="entry name" value="Growth_fac_rcpt_cys_sf"/>
</dbReference>
<name>A0A7J7IY24_BUGNE</name>
<feature type="disulfide bond" evidence="14">
    <location>
        <begin position="172"/>
        <end position="181"/>
    </location>
</feature>
<feature type="domain" description="EGF-like" evidence="16">
    <location>
        <begin position="260"/>
        <end position="298"/>
    </location>
</feature>
<feature type="domain" description="EGF-like" evidence="16">
    <location>
        <begin position="222"/>
        <end position="258"/>
    </location>
</feature>
<feature type="disulfide bond" evidence="14">
    <location>
        <begin position="445"/>
        <end position="454"/>
    </location>
</feature>
<dbReference type="FunFam" id="2.10.25.10:FF:000012">
    <property type="entry name" value="Delta-like protein"/>
    <property type="match status" value="1"/>
</dbReference>
<dbReference type="GO" id="GO:0048468">
    <property type="term" value="P:cell development"/>
    <property type="evidence" value="ECO:0007669"/>
    <property type="project" value="UniProtKB-ARBA"/>
</dbReference>
<evidence type="ECO:0000256" key="2">
    <source>
        <dbReference type="ARBA" id="ARBA00022473"/>
    </source>
</evidence>
<dbReference type="FunFam" id="2.10.25.10:FF:000031">
    <property type="entry name" value="neurogenic locus notch homolog protein 3"/>
    <property type="match status" value="1"/>
</dbReference>
<feature type="disulfide bond" evidence="14">
    <location>
        <begin position="210"/>
        <end position="219"/>
    </location>
</feature>
<dbReference type="GO" id="GO:0030182">
    <property type="term" value="P:neuron differentiation"/>
    <property type="evidence" value="ECO:0007669"/>
    <property type="project" value="UniProtKB-ARBA"/>
</dbReference>
<dbReference type="InterPro" id="IPR000152">
    <property type="entry name" value="EGF-type_Asp/Asn_hydroxyl_site"/>
</dbReference>
<feature type="domain" description="EGF-like" evidence="16">
    <location>
        <begin position="142"/>
        <end position="182"/>
    </location>
</feature>
<dbReference type="SMART" id="SM00181">
    <property type="entry name" value="EGF"/>
    <property type="match status" value="11"/>
</dbReference>
<evidence type="ECO:0000256" key="10">
    <source>
        <dbReference type="ARBA" id="ARBA00022989"/>
    </source>
</evidence>
<dbReference type="GO" id="GO:0080090">
    <property type="term" value="P:regulation of primary metabolic process"/>
    <property type="evidence" value="ECO:0007669"/>
    <property type="project" value="UniProtKB-ARBA"/>
</dbReference>
<dbReference type="GO" id="GO:0005509">
    <property type="term" value="F:calcium ion binding"/>
    <property type="evidence" value="ECO:0007669"/>
    <property type="project" value="InterPro"/>
</dbReference>
<evidence type="ECO:0000259" key="16">
    <source>
        <dbReference type="PROSITE" id="PS50026"/>
    </source>
</evidence>
<evidence type="ECO:0000313" key="18">
    <source>
        <dbReference type="Proteomes" id="UP000593567"/>
    </source>
</evidence>
<evidence type="ECO:0000256" key="4">
    <source>
        <dbReference type="ARBA" id="ARBA00022536"/>
    </source>
</evidence>
<evidence type="ECO:0000256" key="1">
    <source>
        <dbReference type="ARBA" id="ARBA00004247"/>
    </source>
</evidence>
<feature type="disulfide bond" evidence="14">
    <location>
        <begin position="407"/>
        <end position="416"/>
    </location>
</feature>
<feature type="domain" description="EGF-like" evidence="16">
    <location>
        <begin position="419"/>
        <end position="455"/>
    </location>
</feature>
<feature type="disulfide bond" evidence="14">
    <location>
        <begin position="369"/>
        <end position="378"/>
    </location>
</feature>
<dbReference type="OrthoDB" id="406708at2759"/>
<evidence type="ECO:0000313" key="17">
    <source>
        <dbReference type="EMBL" id="KAF6018108.1"/>
    </source>
</evidence>
<keyword evidence="6 15" id="KW-0812">Transmembrane</keyword>
<dbReference type="PROSITE" id="PS01187">
    <property type="entry name" value="EGF_CA"/>
    <property type="match status" value="2"/>
</dbReference>
<dbReference type="Proteomes" id="UP000593567">
    <property type="component" value="Unassembled WGS sequence"/>
</dbReference>
<evidence type="ECO:0000256" key="15">
    <source>
        <dbReference type="SAM" id="Phobius"/>
    </source>
</evidence>
<gene>
    <name evidence="17" type="ORF">EB796_023576</name>
</gene>
<feature type="disulfide bond" evidence="14">
    <location>
        <begin position="387"/>
        <end position="397"/>
    </location>
</feature>
<feature type="domain" description="EGF-like" evidence="16">
    <location>
        <begin position="184"/>
        <end position="220"/>
    </location>
</feature>
<dbReference type="GO" id="GO:0048592">
    <property type="term" value="P:eye morphogenesis"/>
    <property type="evidence" value="ECO:0007669"/>
    <property type="project" value="UniProtKB-ARBA"/>
</dbReference>
<reference evidence="17" key="1">
    <citation type="submission" date="2020-06" db="EMBL/GenBank/DDBJ databases">
        <title>Draft genome of Bugula neritina, a colonial animal packing powerful symbionts and potential medicines.</title>
        <authorList>
            <person name="Rayko M."/>
        </authorList>
    </citation>
    <scope>NUCLEOTIDE SEQUENCE [LARGE SCALE GENOMIC DNA]</scope>
    <source>
        <strain evidence="17">Kwan_BN1</strain>
    </source>
</reference>
<comment type="caution">
    <text evidence="17">The sequence shown here is derived from an EMBL/GenBank/DDBJ whole genome shotgun (WGS) entry which is preliminary data.</text>
</comment>
<dbReference type="SUPFAM" id="SSF57184">
    <property type="entry name" value="Growth factor receptor domain"/>
    <property type="match status" value="2"/>
</dbReference>
<keyword evidence="12 14" id="KW-1015">Disulfide bond</keyword>
<dbReference type="Pfam" id="PF23106">
    <property type="entry name" value="EGF_Teneurin"/>
    <property type="match status" value="1"/>
</dbReference>
<dbReference type="GO" id="GO:0003002">
    <property type="term" value="P:regionalization"/>
    <property type="evidence" value="ECO:0007669"/>
    <property type="project" value="UniProtKB-ARBA"/>
</dbReference>
<dbReference type="GO" id="GO:0008593">
    <property type="term" value="P:regulation of Notch signaling pathway"/>
    <property type="evidence" value="ECO:0007669"/>
    <property type="project" value="UniProtKB-ARBA"/>
</dbReference>
<evidence type="ECO:0000256" key="7">
    <source>
        <dbReference type="ARBA" id="ARBA00022729"/>
    </source>
</evidence>
<feature type="disulfide bond" evidence="14">
    <location>
        <begin position="423"/>
        <end position="433"/>
    </location>
</feature>
<feature type="disulfide bond" evidence="14">
    <location>
        <begin position="248"/>
        <end position="257"/>
    </location>
</feature>
<dbReference type="PROSITE" id="PS00022">
    <property type="entry name" value="EGF_1"/>
    <property type="match status" value="9"/>
</dbReference>
<protein>
    <recommendedName>
        <fullName evidence="16">EGF-like domain-containing protein</fullName>
    </recommendedName>
</protein>
<evidence type="ECO:0000256" key="9">
    <source>
        <dbReference type="ARBA" id="ARBA00022782"/>
    </source>
</evidence>
<evidence type="ECO:0000256" key="3">
    <source>
        <dbReference type="ARBA" id="ARBA00022475"/>
    </source>
</evidence>
<dbReference type="InterPro" id="IPR018097">
    <property type="entry name" value="EGF_Ca-bd_CS"/>
</dbReference>
<dbReference type="PROSITE" id="PS00010">
    <property type="entry name" value="ASX_HYDROXYL"/>
    <property type="match status" value="4"/>
</dbReference>
<dbReference type="InterPro" id="IPR051022">
    <property type="entry name" value="Notch_Cell-Fate_Det"/>
</dbReference>
<keyword evidence="13" id="KW-0325">Glycoprotein</keyword>
<dbReference type="GO" id="GO:0051093">
    <property type="term" value="P:negative regulation of developmental process"/>
    <property type="evidence" value="ECO:0007669"/>
    <property type="project" value="UniProtKB-ARBA"/>
</dbReference>
<dbReference type="EMBL" id="VXIV02003337">
    <property type="protein sequence ID" value="KAF6018108.1"/>
    <property type="molecule type" value="Genomic_DNA"/>
</dbReference>
<feature type="domain" description="EGF-like" evidence="16">
    <location>
        <begin position="457"/>
        <end position="493"/>
    </location>
</feature>
<sequence length="622" mass="68477">MWMLRGMTATENSASNKSAILEKNVRGGQGRLFRFWYFLAGAGAKLTVSISTTTSCNRENNIVLYTVQIQGSAGWKQSKEISISHCSDYKVYYLLKKMKPSPFAPRSQFCWNDATYIISKSDPFKHECCCQPGFAGTFCQVNIDECESRNGRDLCGERGTCLDLIDGFSCLCAPGYQGIYCEIDKDDCENVLCEMGARCRDLVNDYMCECPSGYIGKRCEIEPNYCVNVTCLNGGSCVPLHSSYVCDCLDGYSGESCEVDLDECLLSLPCGANSTCIDGPGRLFWCICAPGTVKRGGEEKCVDDYDSCRSSPCAYDGRCEDTPLGFICHCGAGANGRYCELDYDECDGQEVCQNGGTCVNGRGTYHCTCLLGFEGAHCELDMRRQLCLSTCRHTDVCMYNSTVTCVCPRGYTGEICENKINRCESNPCVEGRCLSDDLGDFTCLCNNGWTGSRCESAVDYCSSHECYTNSKCYSTHNGPICVCNAGYTGTSCETYISPCDRIHCFNGGTCIERGNNSRRFQCLCVYLYVGKYCEIEIAKQKEGGINGSQGFSKAGLAAIPSQNNSLASCRLFNSLPPTLKTTILTVCISVNVGVLILGCVFIELRVRRRRNQLRHQLRTPSK</sequence>
<dbReference type="AlphaFoldDB" id="A0A7J7IY24"/>
<proteinExistence type="predicted"/>
<dbReference type="FunFam" id="2.10.25.10:FF:000565">
    <property type="entry name" value="Predicted protein"/>
    <property type="match status" value="1"/>
</dbReference>
<keyword evidence="9" id="KW-0221">Differentiation</keyword>
<evidence type="ECO:0000256" key="13">
    <source>
        <dbReference type="ARBA" id="ARBA00023180"/>
    </source>
</evidence>
<feature type="disulfide bond" evidence="14">
    <location>
        <begin position="330"/>
        <end position="339"/>
    </location>
</feature>
<comment type="subcellular location">
    <subcellularLocation>
        <location evidence="1">Apical cell membrane</location>
        <topology evidence="1">Single-pass type I membrane protein</topology>
    </subcellularLocation>
</comment>
<dbReference type="InterPro" id="IPR000742">
    <property type="entry name" value="EGF"/>
</dbReference>
<feature type="domain" description="EGF-like" evidence="16">
    <location>
        <begin position="383"/>
        <end position="417"/>
    </location>
</feature>
<dbReference type="PROSITE" id="PS50026">
    <property type="entry name" value="EGF_3"/>
    <property type="match status" value="10"/>
</dbReference>
<comment type="caution">
    <text evidence="14">Lacks conserved residue(s) required for the propagation of feature annotation.</text>
</comment>
<dbReference type="Pfam" id="PF00008">
    <property type="entry name" value="EGF"/>
    <property type="match status" value="4"/>
</dbReference>
<feature type="disulfide bond" evidence="14">
    <location>
        <begin position="524"/>
        <end position="533"/>
    </location>
</feature>
<dbReference type="InterPro" id="IPR001881">
    <property type="entry name" value="EGF-like_Ca-bd_dom"/>
</dbReference>
<keyword evidence="10 15" id="KW-1133">Transmembrane helix</keyword>
<dbReference type="GO" id="GO:0016324">
    <property type="term" value="C:apical plasma membrane"/>
    <property type="evidence" value="ECO:0007669"/>
    <property type="project" value="UniProtKB-SubCell"/>
</dbReference>
<keyword evidence="3" id="KW-1003">Cell membrane</keyword>
<dbReference type="SMART" id="SM00179">
    <property type="entry name" value="EGF_CA"/>
    <property type="match status" value="8"/>
</dbReference>
<evidence type="ECO:0000256" key="11">
    <source>
        <dbReference type="ARBA" id="ARBA00023136"/>
    </source>
</evidence>
<feature type="transmembrane region" description="Helical" evidence="15">
    <location>
        <begin position="583"/>
        <end position="604"/>
    </location>
</feature>
<keyword evidence="8" id="KW-0677">Repeat</keyword>
<feature type="disulfide bond" evidence="14">
    <location>
        <begin position="483"/>
        <end position="492"/>
    </location>
</feature>
<evidence type="ECO:0000256" key="12">
    <source>
        <dbReference type="ARBA" id="ARBA00023157"/>
    </source>
</evidence>